<dbReference type="SUPFAM" id="SSF47240">
    <property type="entry name" value="Ferritin-like"/>
    <property type="match status" value="2"/>
</dbReference>
<dbReference type="GO" id="GO:0016491">
    <property type="term" value="F:oxidoreductase activity"/>
    <property type="evidence" value="ECO:0007669"/>
    <property type="project" value="InterPro"/>
</dbReference>
<dbReference type="AlphaFoldDB" id="A0A7W5AG50"/>
<dbReference type="PANTHER" id="PTHR33746:SF4">
    <property type="entry name" value="RUBRERYTHRIN"/>
    <property type="match status" value="1"/>
</dbReference>
<sequence>MRAQSALGAGLAVTMMLWAPTTAHAVSNSHEPGISSTTRTDAMAAMHDEAYAYLTYRVYAAEATRTKLGAVARLFREVARQGRYEHFADLAQLTGLVRGDVENLADAITGEHYEATVMYPSYAKQARRDGCTAAAELFTEISGDEARHAAWYTSARDALLDPNHDQSYPIGNRLPARSIPAGPPRCAGQTLANLKNAMHGEALASLKYELYAQHARSTGHPRLAQLFTNASTQEHNEHFAEEAALAGLVQSTRDNLRTALAGEQGRATTSYPTYRDRAAQHGDIGAARLFDELAHNDAKHSYRFTAALAEQCSTSTSVISDHDRNTCSGH</sequence>
<dbReference type="PANTHER" id="PTHR33746">
    <property type="entry name" value="RUBRERYTHRIN"/>
    <property type="match status" value="1"/>
</dbReference>
<dbReference type="InterPro" id="IPR003251">
    <property type="entry name" value="Rr_diiron-bd_dom"/>
</dbReference>
<feature type="signal peptide" evidence="1">
    <location>
        <begin position="1"/>
        <end position="25"/>
    </location>
</feature>
<evidence type="ECO:0000259" key="2">
    <source>
        <dbReference type="PROSITE" id="PS50905"/>
    </source>
</evidence>
<dbReference type="GO" id="GO:0046872">
    <property type="term" value="F:metal ion binding"/>
    <property type="evidence" value="ECO:0007669"/>
    <property type="project" value="InterPro"/>
</dbReference>
<evidence type="ECO:0000256" key="1">
    <source>
        <dbReference type="SAM" id="SignalP"/>
    </source>
</evidence>
<name>A0A7W5AG50_9ACTN</name>
<evidence type="ECO:0000313" key="3">
    <source>
        <dbReference type="EMBL" id="MBB3095452.1"/>
    </source>
</evidence>
<dbReference type="Gene3D" id="1.20.1260.10">
    <property type="match status" value="2"/>
</dbReference>
<feature type="chain" id="PRO_5031061908" evidence="1">
    <location>
        <begin position="26"/>
        <end position="330"/>
    </location>
</feature>
<gene>
    <name evidence="3" type="ORF">FHR83_003122</name>
</gene>
<feature type="domain" description="Ferritin-like diiron" evidence="2">
    <location>
        <begin position="32"/>
        <end position="163"/>
    </location>
</feature>
<dbReference type="Pfam" id="PF02915">
    <property type="entry name" value="Rubrerythrin"/>
    <property type="match status" value="2"/>
</dbReference>
<dbReference type="EMBL" id="JACHXF010000006">
    <property type="protein sequence ID" value="MBB3095452.1"/>
    <property type="molecule type" value="Genomic_DNA"/>
</dbReference>
<dbReference type="InterPro" id="IPR052753">
    <property type="entry name" value="Rbr2/Nigerythrin"/>
</dbReference>
<accession>A0A7W5AG50</accession>
<keyword evidence="4" id="KW-1185">Reference proteome</keyword>
<reference evidence="3 4" key="1">
    <citation type="submission" date="2020-08" db="EMBL/GenBank/DDBJ databases">
        <title>Genomic Encyclopedia of Type Strains, Phase III (KMG-III): the genomes of soil and plant-associated and newly described type strains.</title>
        <authorList>
            <person name="Whitman W."/>
        </authorList>
    </citation>
    <scope>NUCLEOTIDE SEQUENCE [LARGE SCALE GENOMIC DNA]</scope>
    <source>
        <strain evidence="3 4">CECT 3287</strain>
    </source>
</reference>
<dbReference type="InterPro" id="IPR009078">
    <property type="entry name" value="Ferritin-like_SF"/>
</dbReference>
<feature type="domain" description="Ferritin-like diiron" evidence="2">
    <location>
        <begin position="184"/>
        <end position="315"/>
    </location>
</feature>
<dbReference type="InterPro" id="IPR009040">
    <property type="entry name" value="Ferritin-like_diiron"/>
</dbReference>
<comment type="caution">
    <text evidence="3">The sequence shown here is derived from an EMBL/GenBank/DDBJ whole genome shotgun (WGS) entry which is preliminary data.</text>
</comment>
<dbReference type="Proteomes" id="UP000590749">
    <property type="component" value="Unassembled WGS sequence"/>
</dbReference>
<keyword evidence="1" id="KW-0732">Signal</keyword>
<evidence type="ECO:0000313" key="4">
    <source>
        <dbReference type="Proteomes" id="UP000590749"/>
    </source>
</evidence>
<dbReference type="RefSeq" id="WP_183220220.1">
    <property type="nucleotide sequence ID" value="NZ_BMPW01000004.1"/>
</dbReference>
<dbReference type="PROSITE" id="PS50905">
    <property type="entry name" value="FERRITIN_LIKE"/>
    <property type="match status" value="2"/>
</dbReference>
<organism evidence="3 4">
    <name type="scientific">Actinoplanes campanulatus</name>
    <dbReference type="NCBI Taxonomy" id="113559"/>
    <lineage>
        <taxon>Bacteria</taxon>
        <taxon>Bacillati</taxon>
        <taxon>Actinomycetota</taxon>
        <taxon>Actinomycetes</taxon>
        <taxon>Micromonosporales</taxon>
        <taxon>Micromonosporaceae</taxon>
        <taxon>Actinoplanes</taxon>
    </lineage>
</organism>
<protein>
    <submittedName>
        <fullName evidence="3">Rubrerythrin</fullName>
    </submittedName>
</protein>
<dbReference type="InterPro" id="IPR012347">
    <property type="entry name" value="Ferritin-like"/>
</dbReference>
<proteinExistence type="predicted"/>